<proteinExistence type="predicted"/>
<organism evidence="1 2">
    <name type="scientific">Priapulus caudatus</name>
    <name type="common">Priapulid worm</name>
    <dbReference type="NCBI Taxonomy" id="37621"/>
    <lineage>
        <taxon>Eukaryota</taxon>
        <taxon>Metazoa</taxon>
        <taxon>Ecdysozoa</taxon>
        <taxon>Scalidophora</taxon>
        <taxon>Priapulida</taxon>
        <taxon>Priapulimorpha</taxon>
        <taxon>Priapulimorphida</taxon>
        <taxon>Priapulidae</taxon>
        <taxon>Priapulus</taxon>
    </lineage>
</organism>
<evidence type="ECO:0000313" key="2">
    <source>
        <dbReference type="RefSeq" id="XP_014674974.1"/>
    </source>
</evidence>
<dbReference type="Proteomes" id="UP000695022">
    <property type="component" value="Unplaced"/>
</dbReference>
<gene>
    <name evidence="2" type="primary">LOC106815061</name>
</gene>
<keyword evidence="1" id="KW-1185">Reference proteome</keyword>
<dbReference type="RefSeq" id="XP_014674974.1">
    <property type="nucleotide sequence ID" value="XM_014819488.1"/>
</dbReference>
<evidence type="ECO:0000313" key="1">
    <source>
        <dbReference type="Proteomes" id="UP000695022"/>
    </source>
</evidence>
<reference evidence="2" key="1">
    <citation type="submission" date="2025-08" db="UniProtKB">
        <authorList>
            <consortium name="RefSeq"/>
        </authorList>
    </citation>
    <scope>IDENTIFICATION</scope>
</reference>
<sequence length="287" mass="31039">MYIGHLPNSGARADAASSDINSKVKIFWNLYWATEGTVTVTSPTLPPTLLTVGALGPAAAVVDVAGNPVTFVLTEPASRSMNMDKGQAAPIQFDITLLPDSSTRLKVRATSMISDTVAISICDISFTAGINIAYLPPRDAMIYTYTDTTSTLGSGNSEVVVELTRITNTGNYPSVVDPEFNVISGTVSVVAIDGLSQSTSVLIEVYYDTATAYGGMNSETIEITTTANVYTPSLSEADRRNTMVYFSRHVTVHLPWRTPLLRLDYKTTSGVLRHNLFMLDNRVPLQR</sequence>
<accession>A0ABM1ES03</accession>
<dbReference type="GeneID" id="106815061"/>
<name>A0ABM1ES03_PRICU</name>
<protein>
    <submittedName>
        <fullName evidence="2">Uncharacterized protein LOC106815061</fullName>
    </submittedName>
</protein>